<protein>
    <submittedName>
        <fullName evidence="2">Uncharacterized protein</fullName>
    </submittedName>
</protein>
<dbReference type="EMBL" id="CAJNDS010000347">
    <property type="protein sequence ID" value="CAE7195698.1"/>
    <property type="molecule type" value="Genomic_DNA"/>
</dbReference>
<proteinExistence type="predicted"/>
<dbReference type="Proteomes" id="UP000604046">
    <property type="component" value="Unassembled WGS sequence"/>
</dbReference>
<reference evidence="2" key="1">
    <citation type="submission" date="2021-02" db="EMBL/GenBank/DDBJ databases">
        <authorList>
            <person name="Dougan E. K."/>
            <person name="Rhodes N."/>
            <person name="Thang M."/>
            <person name="Chan C."/>
        </authorList>
    </citation>
    <scope>NUCLEOTIDE SEQUENCE</scope>
</reference>
<evidence type="ECO:0000256" key="1">
    <source>
        <dbReference type="SAM" id="MobiDB-lite"/>
    </source>
</evidence>
<evidence type="ECO:0000313" key="2">
    <source>
        <dbReference type="EMBL" id="CAE7195698.1"/>
    </source>
</evidence>
<dbReference type="AlphaFoldDB" id="A0A812J2P7"/>
<sequence>MVPAFAALMASRLRTWRLAAQPRRRCSVSPATSASRAVPRSSAASAWTSASSRPRYASNSAFGQTTQSVDGKEFAWITYLIIYAYT</sequence>
<feature type="compositionally biased region" description="Low complexity" evidence="1">
    <location>
        <begin position="29"/>
        <end position="52"/>
    </location>
</feature>
<accession>A0A812J2P7</accession>
<feature type="region of interest" description="Disordered" evidence="1">
    <location>
        <begin position="29"/>
        <end position="67"/>
    </location>
</feature>
<comment type="caution">
    <text evidence="2">The sequence shown here is derived from an EMBL/GenBank/DDBJ whole genome shotgun (WGS) entry which is preliminary data.</text>
</comment>
<evidence type="ECO:0000313" key="3">
    <source>
        <dbReference type="Proteomes" id="UP000604046"/>
    </source>
</evidence>
<keyword evidence="3" id="KW-1185">Reference proteome</keyword>
<feature type="compositionally biased region" description="Polar residues" evidence="1">
    <location>
        <begin position="57"/>
        <end position="67"/>
    </location>
</feature>
<organism evidence="2 3">
    <name type="scientific">Symbiodinium natans</name>
    <dbReference type="NCBI Taxonomy" id="878477"/>
    <lineage>
        <taxon>Eukaryota</taxon>
        <taxon>Sar</taxon>
        <taxon>Alveolata</taxon>
        <taxon>Dinophyceae</taxon>
        <taxon>Suessiales</taxon>
        <taxon>Symbiodiniaceae</taxon>
        <taxon>Symbiodinium</taxon>
    </lineage>
</organism>
<name>A0A812J2P7_9DINO</name>
<gene>
    <name evidence="2" type="ORF">SNAT2548_LOCUS5432</name>
</gene>